<sequence>MASHPTRLYHNPRCSKSRGALELLQQRGIEPRIVAYLETPPSADELRALLRMLGMPARALLRTGEDAYVELGLANPDLGEDDLVNAMVAHPRLIERPIFVHGGKAVVGRPPEKVLELL</sequence>
<comment type="caution">
    <text evidence="5">The sequence shown here is derived from an EMBL/GenBank/DDBJ whole genome shotgun (WGS) entry which is preliminary data.</text>
</comment>
<comment type="catalytic activity">
    <reaction evidence="4">
        <text>[glutaredoxin]-dithiol + arsenate + glutathione + H(+) = glutathionyl-S-S-[glutaredoxin] + arsenite + H2O</text>
        <dbReference type="Rhea" id="RHEA:22016"/>
        <dbReference type="Rhea" id="RHEA-COMP:10729"/>
        <dbReference type="Rhea" id="RHEA-COMP:17668"/>
        <dbReference type="ChEBI" id="CHEBI:15377"/>
        <dbReference type="ChEBI" id="CHEBI:15378"/>
        <dbReference type="ChEBI" id="CHEBI:29242"/>
        <dbReference type="ChEBI" id="CHEBI:29950"/>
        <dbReference type="ChEBI" id="CHEBI:48597"/>
        <dbReference type="ChEBI" id="CHEBI:57925"/>
        <dbReference type="ChEBI" id="CHEBI:146199"/>
        <dbReference type="EC" id="1.20.4.1"/>
    </reaction>
</comment>
<dbReference type="NCBIfam" id="TIGR00014">
    <property type="entry name" value="arsC"/>
    <property type="match status" value="1"/>
</dbReference>
<dbReference type="PROSITE" id="PS51353">
    <property type="entry name" value="ARSC"/>
    <property type="match status" value="1"/>
</dbReference>
<protein>
    <recommendedName>
        <fullName evidence="4">Arsenate reductase</fullName>
        <ecNumber evidence="4">1.20.4.1</ecNumber>
    </recommendedName>
</protein>
<dbReference type="Proteomes" id="UP000316471">
    <property type="component" value="Unassembled WGS sequence"/>
</dbReference>
<evidence type="ECO:0000256" key="3">
    <source>
        <dbReference type="PROSITE-ProRule" id="PRU01282"/>
    </source>
</evidence>
<dbReference type="Gene3D" id="3.40.30.10">
    <property type="entry name" value="Glutaredoxin"/>
    <property type="match status" value="1"/>
</dbReference>
<evidence type="ECO:0000256" key="2">
    <source>
        <dbReference type="ARBA" id="ARBA00023002"/>
    </source>
</evidence>
<gene>
    <name evidence="5" type="ORF">IP93_01565</name>
</gene>
<dbReference type="InterPro" id="IPR036249">
    <property type="entry name" value="Thioredoxin-like_sf"/>
</dbReference>
<comment type="similarity">
    <text evidence="1 3 4">Belongs to the ArsC family.</text>
</comment>
<dbReference type="EC" id="1.20.4.1" evidence="4"/>
<accession>A0A562LVT0</accession>
<dbReference type="AlphaFoldDB" id="A0A562LVT0"/>
<keyword evidence="2 4" id="KW-0560">Oxidoreductase</keyword>
<evidence type="ECO:0000256" key="1">
    <source>
        <dbReference type="ARBA" id="ARBA00007198"/>
    </source>
</evidence>
<dbReference type="PANTHER" id="PTHR30041:SF4">
    <property type="entry name" value="ARSENATE REDUCTASE"/>
    <property type="match status" value="1"/>
</dbReference>
<dbReference type="InterPro" id="IPR006659">
    <property type="entry name" value="Arsenate_reductase"/>
</dbReference>
<dbReference type="CDD" id="cd03034">
    <property type="entry name" value="ArsC_ArsC"/>
    <property type="match status" value="1"/>
</dbReference>
<evidence type="ECO:0000313" key="6">
    <source>
        <dbReference type="Proteomes" id="UP000316471"/>
    </source>
</evidence>
<dbReference type="Pfam" id="PF03960">
    <property type="entry name" value="ArsC"/>
    <property type="match status" value="1"/>
</dbReference>
<dbReference type="SUPFAM" id="SSF52833">
    <property type="entry name" value="Thioredoxin-like"/>
    <property type="match status" value="1"/>
</dbReference>
<dbReference type="GO" id="GO:0008794">
    <property type="term" value="F:arsenate reductase (glutaredoxin) activity"/>
    <property type="evidence" value="ECO:0007669"/>
    <property type="project" value="UniProtKB-UniRule"/>
</dbReference>
<dbReference type="InterPro" id="IPR006660">
    <property type="entry name" value="Arsenate_reductase-like"/>
</dbReference>
<reference evidence="5 6" key="1">
    <citation type="journal article" date="2015" name="Stand. Genomic Sci.">
        <title>Genomic Encyclopedia of Bacterial and Archaeal Type Strains, Phase III: the genomes of soil and plant-associated and newly described type strains.</title>
        <authorList>
            <person name="Whitman W.B."/>
            <person name="Woyke T."/>
            <person name="Klenk H.P."/>
            <person name="Zhou Y."/>
            <person name="Lilburn T.G."/>
            <person name="Beck B.J."/>
            <person name="De Vos P."/>
            <person name="Vandamme P."/>
            <person name="Eisen J.A."/>
            <person name="Garrity G."/>
            <person name="Hugenholtz P."/>
            <person name="Kyrpides N.C."/>
        </authorList>
    </citation>
    <scope>NUCLEOTIDE SEQUENCE [LARGE SCALE GENOMIC DNA]</scope>
    <source>
        <strain evidence="5 6">CGMCC 1.10136</strain>
    </source>
</reference>
<dbReference type="PANTHER" id="PTHR30041">
    <property type="entry name" value="ARSENATE REDUCTASE"/>
    <property type="match status" value="1"/>
</dbReference>
<dbReference type="EMBL" id="VLKP01000005">
    <property type="protein sequence ID" value="TWI11663.1"/>
    <property type="molecule type" value="Genomic_DNA"/>
</dbReference>
<dbReference type="RefSeq" id="WP_144814118.1">
    <property type="nucleotide sequence ID" value="NZ_VLKP01000005.1"/>
</dbReference>
<proteinExistence type="inferred from homology"/>
<evidence type="ECO:0000313" key="5">
    <source>
        <dbReference type="EMBL" id="TWI11663.1"/>
    </source>
</evidence>
<dbReference type="OrthoDB" id="9790554at2"/>
<organism evidence="5 6">
    <name type="scientific">Aerolutibacter ruishenii</name>
    <dbReference type="NCBI Taxonomy" id="686800"/>
    <lineage>
        <taxon>Bacteria</taxon>
        <taxon>Pseudomonadati</taxon>
        <taxon>Pseudomonadota</taxon>
        <taxon>Gammaproteobacteria</taxon>
        <taxon>Lysobacterales</taxon>
        <taxon>Lysobacteraceae</taxon>
        <taxon>Aerolutibacter</taxon>
    </lineage>
</organism>
<keyword evidence="6" id="KW-1185">Reference proteome</keyword>
<name>A0A562LVT0_9GAMM</name>
<evidence type="ECO:0000256" key="4">
    <source>
        <dbReference type="RuleBase" id="RU362029"/>
    </source>
</evidence>